<dbReference type="InterPro" id="IPR021133">
    <property type="entry name" value="HEAT_type_2"/>
</dbReference>
<dbReference type="PANTHER" id="PTHR21467:SF0">
    <property type="entry name" value="SERINE_THREONINE-PROTEIN PHOSPHATASE 4 REGULATORY SUBUNIT 4"/>
    <property type="match status" value="1"/>
</dbReference>
<dbReference type="Gene3D" id="1.25.10.10">
    <property type="entry name" value="Leucine-rich Repeat Variant"/>
    <property type="match status" value="1"/>
</dbReference>
<dbReference type="AlphaFoldDB" id="A0A087UVV0"/>
<protein>
    <submittedName>
        <fullName evidence="3">Serine/threonine-protein phosphatase 4 regulatory subunit 4</fullName>
    </submittedName>
</protein>
<dbReference type="SUPFAM" id="SSF48371">
    <property type="entry name" value="ARM repeat"/>
    <property type="match status" value="1"/>
</dbReference>
<name>A0A087UVV0_STEMI</name>
<reference evidence="3 4" key="1">
    <citation type="submission" date="2013-11" db="EMBL/GenBank/DDBJ databases">
        <title>Genome sequencing of Stegodyphus mimosarum.</title>
        <authorList>
            <person name="Bechsgaard J."/>
        </authorList>
    </citation>
    <scope>NUCLEOTIDE SEQUENCE [LARGE SCALE GENOMIC DNA]</scope>
</reference>
<dbReference type="PROSITE" id="PS50077">
    <property type="entry name" value="HEAT_REPEAT"/>
    <property type="match status" value="2"/>
</dbReference>
<dbReference type="Pfam" id="PF02985">
    <property type="entry name" value="HEAT"/>
    <property type="match status" value="1"/>
</dbReference>
<evidence type="ECO:0000313" key="3">
    <source>
        <dbReference type="EMBL" id="KFM81489.1"/>
    </source>
</evidence>
<dbReference type="OrthoDB" id="6419711at2759"/>
<proteinExistence type="predicted"/>
<gene>
    <name evidence="3" type="ORF">X975_18291</name>
</gene>
<dbReference type="GO" id="GO:0019888">
    <property type="term" value="F:protein phosphatase regulator activity"/>
    <property type="evidence" value="ECO:0007669"/>
    <property type="project" value="TreeGrafter"/>
</dbReference>
<accession>A0A087UVV0</accession>
<keyword evidence="1" id="KW-0677">Repeat</keyword>
<dbReference type="InterPro" id="IPR016024">
    <property type="entry name" value="ARM-type_fold"/>
</dbReference>
<dbReference type="GO" id="GO:0005829">
    <property type="term" value="C:cytosol"/>
    <property type="evidence" value="ECO:0007669"/>
    <property type="project" value="TreeGrafter"/>
</dbReference>
<dbReference type="Proteomes" id="UP000054359">
    <property type="component" value="Unassembled WGS sequence"/>
</dbReference>
<organism evidence="3 4">
    <name type="scientific">Stegodyphus mimosarum</name>
    <name type="common">African social velvet spider</name>
    <dbReference type="NCBI Taxonomy" id="407821"/>
    <lineage>
        <taxon>Eukaryota</taxon>
        <taxon>Metazoa</taxon>
        <taxon>Ecdysozoa</taxon>
        <taxon>Arthropoda</taxon>
        <taxon>Chelicerata</taxon>
        <taxon>Arachnida</taxon>
        <taxon>Araneae</taxon>
        <taxon>Araneomorphae</taxon>
        <taxon>Entelegynae</taxon>
        <taxon>Eresoidea</taxon>
        <taxon>Eresidae</taxon>
        <taxon>Stegodyphus</taxon>
    </lineage>
</organism>
<evidence type="ECO:0000313" key="4">
    <source>
        <dbReference type="Proteomes" id="UP000054359"/>
    </source>
</evidence>
<dbReference type="InterPro" id="IPR000357">
    <property type="entry name" value="HEAT"/>
</dbReference>
<evidence type="ECO:0000256" key="2">
    <source>
        <dbReference type="PROSITE-ProRule" id="PRU00103"/>
    </source>
</evidence>
<dbReference type="STRING" id="407821.A0A087UVV0"/>
<feature type="repeat" description="HEAT" evidence="2">
    <location>
        <begin position="43"/>
        <end position="80"/>
    </location>
</feature>
<feature type="non-terminal residue" evidence="3">
    <location>
        <position position="152"/>
    </location>
</feature>
<evidence type="ECO:0000256" key="1">
    <source>
        <dbReference type="ARBA" id="ARBA00022737"/>
    </source>
</evidence>
<keyword evidence="4" id="KW-1185">Reference proteome</keyword>
<dbReference type="InterPro" id="IPR011989">
    <property type="entry name" value="ARM-like"/>
</dbReference>
<dbReference type="GO" id="GO:0008287">
    <property type="term" value="C:protein serine/threonine phosphatase complex"/>
    <property type="evidence" value="ECO:0007669"/>
    <property type="project" value="TreeGrafter"/>
</dbReference>
<dbReference type="InterPro" id="IPR039918">
    <property type="entry name" value="PPP4R4"/>
</dbReference>
<sequence length="152" mass="16945">MKEVLPVVLSLCQDVDFEVRGFMCRQLDIVAKGIGLEATKSAILPELVELANDEETFVRLAGIETVVQMLPMLDDDTCTQAIIPLVKKFCENSLSSKDSTLPVVSKQLGQLCHGLTDNFTVEQKQWFLGFFQDLAKLGLSHQEKNCSVHYNP</sequence>
<dbReference type="PANTHER" id="PTHR21467">
    <property type="entry name" value="PROTEIN PHOSPHATASE 4 REGULATORY SUBUNIT 4 PPP4R4"/>
    <property type="match status" value="1"/>
</dbReference>
<dbReference type="EMBL" id="KK121898">
    <property type="protein sequence ID" value="KFM81489.1"/>
    <property type="molecule type" value="Genomic_DNA"/>
</dbReference>
<feature type="repeat" description="HEAT" evidence="2">
    <location>
        <begin position="4"/>
        <end position="41"/>
    </location>
</feature>